<gene>
    <name evidence="1" type="ORF">F511_23891</name>
</gene>
<protein>
    <submittedName>
        <fullName evidence="1">Uncharacterized protein</fullName>
    </submittedName>
</protein>
<sequence>MLAGFTSEEAEADTVADQGLKRVNRVFGGPNEGIWPKTEELTAIYVEQAGGSTRDVIITITRAVGTITEAVGTITEAVGTITEAVGTITEAVGTITEAVGTITEAVGTITEAVGTITEAVGTITEAVGTITKAVGTITTRRICNDTSAELSLFKKLRRVARWSWNEEDQQEDIVNQQLRRCARYGISCDDISLDVITISSWLSAEVKRSERDEATSCWRISRWISVDDIIGDVIIFSRWFERAVARISSKMRCDWYQQMTPKSDARAGFKSIEKYFKEHK</sequence>
<dbReference type="Pfam" id="PF17823">
    <property type="entry name" value="DUF5585"/>
    <property type="match status" value="1"/>
</dbReference>
<keyword evidence="2" id="KW-1185">Reference proteome</keyword>
<dbReference type="InterPro" id="IPR041056">
    <property type="entry name" value="DUF5585"/>
</dbReference>
<accession>A0A2Z7CHL1</accession>
<organism evidence="1 2">
    <name type="scientific">Dorcoceras hygrometricum</name>
    <dbReference type="NCBI Taxonomy" id="472368"/>
    <lineage>
        <taxon>Eukaryota</taxon>
        <taxon>Viridiplantae</taxon>
        <taxon>Streptophyta</taxon>
        <taxon>Embryophyta</taxon>
        <taxon>Tracheophyta</taxon>
        <taxon>Spermatophyta</taxon>
        <taxon>Magnoliopsida</taxon>
        <taxon>eudicotyledons</taxon>
        <taxon>Gunneridae</taxon>
        <taxon>Pentapetalae</taxon>
        <taxon>asterids</taxon>
        <taxon>lamiids</taxon>
        <taxon>Lamiales</taxon>
        <taxon>Gesneriaceae</taxon>
        <taxon>Didymocarpoideae</taxon>
        <taxon>Trichosporeae</taxon>
        <taxon>Loxocarpinae</taxon>
        <taxon>Dorcoceras</taxon>
    </lineage>
</organism>
<dbReference type="Proteomes" id="UP000250235">
    <property type="component" value="Unassembled WGS sequence"/>
</dbReference>
<evidence type="ECO:0000313" key="2">
    <source>
        <dbReference type="Proteomes" id="UP000250235"/>
    </source>
</evidence>
<dbReference type="Gene3D" id="1.20.5.300">
    <property type="match status" value="1"/>
</dbReference>
<reference evidence="1 2" key="1">
    <citation type="journal article" date="2015" name="Proc. Natl. Acad. Sci. U.S.A.">
        <title>The resurrection genome of Boea hygrometrica: A blueprint for survival of dehydration.</title>
        <authorList>
            <person name="Xiao L."/>
            <person name="Yang G."/>
            <person name="Zhang L."/>
            <person name="Yang X."/>
            <person name="Zhao S."/>
            <person name="Ji Z."/>
            <person name="Zhou Q."/>
            <person name="Hu M."/>
            <person name="Wang Y."/>
            <person name="Chen M."/>
            <person name="Xu Y."/>
            <person name="Jin H."/>
            <person name="Xiao X."/>
            <person name="Hu G."/>
            <person name="Bao F."/>
            <person name="Hu Y."/>
            <person name="Wan P."/>
            <person name="Li L."/>
            <person name="Deng X."/>
            <person name="Kuang T."/>
            <person name="Xiang C."/>
            <person name="Zhu J.K."/>
            <person name="Oliver M.J."/>
            <person name="He Y."/>
        </authorList>
    </citation>
    <scope>NUCLEOTIDE SEQUENCE [LARGE SCALE GENOMIC DNA]</scope>
    <source>
        <strain evidence="2">cv. XS01</strain>
    </source>
</reference>
<dbReference type="AlphaFoldDB" id="A0A2Z7CHL1"/>
<dbReference type="SUPFAM" id="SSF58104">
    <property type="entry name" value="Methyl-accepting chemotaxis protein (MCP) signaling domain"/>
    <property type="match status" value="1"/>
</dbReference>
<evidence type="ECO:0000313" key="1">
    <source>
        <dbReference type="EMBL" id="KZV46155.1"/>
    </source>
</evidence>
<proteinExistence type="predicted"/>
<dbReference type="EMBL" id="KQ995697">
    <property type="protein sequence ID" value="KZV46155.1"/>
    <property type="molecule type" value="Genomic_DNA"/>
</dbReference>
<name>A0A2Z7CHL1_9LAMI</name>